<sequence>MERNRRIAKAYLRTSSVSIDGSYEEFDGQSCYALPNTRQPTEIGLKRKRSEARLQPLEVHQAVKVFDMRAFKSAVEYEFQQPYPDRKKLLFKSVLRISLVKKEPHPLKTPCWLFVINLVALEVLNSKLWLIRTRLSCQMKCISPFFSRPYSDWDLRFAGCDRRNSVSSVHSLYSFDGNTTSEKGDDKLCDSCRKPRQRCGSARVNSELYDWSGSKPEARYRHSQLCYDTANVCHSPCGPVSSYVDMRNTVFSDALLFEPEH</sequence>
<dbReference type="PROSITE" id="PS51076">
    <property type="entry name" value="MH2"/>
    <property type="match status" value="1"/>
</dbReference>
<evidence type="ECO:0000259" key="1">
    <source>
        <dbReference type="PROSITE" id="PS51076"/>
    </source>
</evidence>
<dbReference type="PANTHER" id="PTHR22742">
    <property type="entry name" value="EXPANSION, ISOFORM A-RELATED"/>
    <property type="match status" value="1"/>
</dbReference>
<evidence type="ECO:0000313" key="3">
    <source>
        <dbReference type="Proteomes" id="UP000270296"/>
    </source>
</evidence>
<dbReference type="GO" id="GO:0051239">
    <property type="term" value="P:regulation of multicellular organismal process"/>
    <property type="evidence" value="ECO:0007669"/>
    <property type="project" value="UniProtKB-ARBA"/>
</dbReference>
<dbReference type="PANTHER" id="PTHR22742:SF2">
    <property type="entry name" value="EXPANSION, ISOFORM A-RELATED"/>
    <property type="match status" value="1"/>
</dbReference>
<dbReference type="EMBL" id="UZAM01007414">
    <property type="protein sequence ID" value="VDO98994.1"/>
    <property type="molecule type" value="Genomic_DNA"/>
</dbReference>
<organism evidence="4">
    <name type="scientific">Soboliphyme baturini</name>
    <dbReference type="NCBI Taxonomy" id="241478"/>
    <lineage>
        <taxon>Eukaryota</taxon>
        <taxon>Metazoa</taxon>
        <taxon>Ecdysozoa</taxon>
        <taxon>Nematoda</taxon>
        <taxon>Enoplea</taxon>
        <taxon>Dorylaimia</taxon>
        <taxon>Dioctophymatida</taxon>
        <taxon>Dioctophymatoidea</taxon>
        <taxon>Soboliphymatidae</taxon>
        <taxon>Soboliphyme</taxon>
    </lineage>
</organism>
<dbReference type="SUPFAM" id="SSF49879">
    <property type="entry name" value="SMAD/FHA domain"/>
    <property type="match status" value="1"/>
</dbReference>
<evidence type="ECO:0000313" key="4">
    <source>
        <dbReference type="WBParaSite" id="SBAD_0000294001-mRNA-1"/>
    </source>
</evidence>
<reference evidence="4" key="1">
    <citation type="submission" date="2016-06" db="UniProtKB">
        <authorList>
            <consortium name="WormBaseParasite"/>
        </authorList>
    </citation>
    <scope>IDENTIFICATION</scope>
</reference>
<dbReference type="Proteomes" id="UP000270296">
    <property type="component" value="Unassembled WGS sequence"/>
</dbReference>
<dbReference type="AlphaFoldDB" id="A0A183IGR0"/>
<dbReference type="SMART" id="SM00524">
    <property type="entry name" value="DWB"/>
    <property type="match status" value="1"/>
</dbReference>
<gene>
    <name evidence="2" type="ORF">SBAD_LOCUS2805</name>
</gene>
<keyword evidence="3" id="KW-1185">Reference proteome</keyword>
<dbReference type="Gene3D" id="2.60.200.10">
    <property type="match status" value="1"/>
</dbReference>
<dbReference type="OrthoDB" id="5973987at2759"/>
<evidence type="ECO:0000313" key="2">
    <source>
        <dbReference type="EMBL" id="VDO98994.1"/>
    </source>
</evidence>
<dbReference type="InterPro" id="IPR008984">
    <property type="entry name" value="SMAD_FHA_dom_sf"/>
</dbReference>
<dbReference type="GO" id="GO:0009791">
    <property type="term" value="P:post-embryonic development"/>
    <property type="evidence" value="ECO:0007669"/>
    <property type="project" value="UniProtKB-ARBA"/>
</dbReference>
<dbReference type="InterPro" id="IPR017855">
    <property type="entry name" value="SMAD-like_dom_sf"/>
</dbReference>
<dbReference type="GO" id="GO:0006355">
    <property type="term" value="P:regulation of DNA-templated transcription"/>
    <property type="evidence" value="ECO:0007669"/>
    <property type="project" value="InterPro"/>
</dbReference>
<protein>
    <submittedName>
        <fullName evidence="4">MH2 domain-containing protein</fullName>
    </submittedName>
</protein>
<reference evidence="2 3" key="2">
    <citation type="submission" date="2018-11" db="EMBL/GenBank/DDBJ databases">
        <authorList>
            <consortium name="Pathogen Informatics"/>
        </authorList>
    </citation>
    <scope>NUCLEOTIDE SEQUENCE [LARGE SCALE GENOMIC DNA]</scope>
</reference>
<dbReference type="WBParaSite" id="SBAD_0000294001-mRNA-1">
    <property type="protein sequence ID" value="SBAD_0000294001-mRNA-1"/>
    <property type="gene ID" value="SBAD_0000294001"/>
</dbReference>
<proteinExistence type="predicted"/>
<dbReference type="GO" id="GO:0050793">
    <property type="term" value="P:regulation of developmental process"/>
    <property type="evidence" value="ECO:0007669"/>
    <property type="project" value="UniProtKB-ARBA"/>
</dbReference>
<accession>A0A183IGR0</accession>
<dbReference type="InterPro" id="IPR001132">
    <property type="entry name" value="SMAD_dom_Dwarfin-type"/>
</dbReference>
<name>A0A183IGR0_9BILA</name>
<feature type="domain" description="MH2" evidence="1">
    <location>
        <begin position="1"/>
        <end position="143"/>
    </location>
</feature>